<evidence type="ECO:0000313" key="1">
    <source>
        <dbReference type="EMBL" id="SOD69542.1"/>
    </source>
</evidence>
<accession>A0A286EF49</accession>
<sequence>MLPIRKVTFLQKVYLGDNPNLKKYFSELMKKQLQHLPHIQSGKEIKDILLNINRDSSSIEGGKCGEKYININLVSEITSIDFDEGIEIYENFDAEKYQKFLSEEFNAYKNMHNGTVVNTEENNEKIAWEWAKTSQGDAFKEKNFKKAEYRPKFFKVKFATNYSQNSSDLELVIDEPSLNEILK</sequence>
<dbReference type="EMBL" id="OCNF01000016">
    <property type="protein sequence ID" value="SOD69542.1"/>
    <property type="molecule type" value="Genomic_DNA"/>
</dbReference>
<protein>
    <submittedName>
        <fullName evidence="1">Uncharacterized protein</fullName>
    </submittedName>
</protein>
<proteinExistence type="predicted"/>
<reference evidence="1 2" key="1">
    <citation type="submission" date="2017-09" db="EMBL/GenBank/DDBJ databases">
        <authorList>
            <person name="Ehlers B."/>
            <person name="Leendertz F.H."/>
        </authorList>
    </citation>
    <scope>NUCLEOTIDE SEQUENCE [LARGE SCALE GENOMIC DNA]</scope>
    <source>
        <strain evidence="1 2">DSM 16848</strain>
    </source>
</reference>
<gene>
    <name evidence="1" type="ORF">SAMN02746062_01728</name>
</gene>
<dbReference type="RefSeq" id="WP_097114719.1">
    <property type="nucleotide sequence ID" value="NZ_CP083931.1"/>
</dbReference>
<organism evidence="1 2">
    <name type="scientific">Alysiella filiformis DSM 16848</name>
    <dbReference type="NCBI Taxonomy" id="1120981"/>
    <lineage>
        <taxon>Bacteria</taxon>
        <taxon>Pseudomonadati</taxon>
        <taxon>Pseudomonadota</taxon>
        <taxon>Betaproteobacteria</taxon>
        <taxon>Neisseriales</taxon>
        <taxon>Neisseriaceae</taxon>
        <taxon>Alysiella</taxon>
    </lineage>
</organism>
<dbReference type="Proteomes" id="UP000219669">
    <property type="component" value="Unassembled WGS sequence"/>
</dbReference>
<keyword evidence="2" id="KW-1185">Reference proteome</keyword>
<dbReference type="AlphaFoldDB" id="A0A286EF49"/>
<evidence type="ECO:0000313" key="2">
    <source>
        <dbReference type="Proteomes" id="UP000219669"/>
    </source>
</evidence>
<name>A0A286EF49_9NEIS</name>